<evidence type="ECO:0000313" key="2">
    <source>
        <dbReference type="EMBL" id="RZC42698.1"/>
    </source>
</evidence>
<feature type="non-terminal residue" evidence="2">
    <location>
        <position position="1"/>
    </location>
</feature>
<sequence>GVPQESALSPILSLVYCTDFPVSDSLRTKTRMYADDTALWTSQGTARKTEEEIQQQLNKIQKWANSWRVKPNDRCLREPPRLTLNNRLISPSNSVRYLGINFTHTYSLKSDLQITLKKVRNQANLLRQIRSRLAGCNPQTLVHTFNIFIRPLIEYRAPFYASLPPRLQNQIASCE</sequence>
<dbReference type="PROSITE" id="PS50878">
    <property type="entry name" value="RT_POL"/>
    <property type="match status" value="1"/>
</dbReference>
<name>A0A482WE54_ASBVE</name>
<organism evidence="2 3">
    <name type="scientific">Asbolus verrucosus</name>
    <name type="common">Desert ironclad beetle</name>
    <dbReference type="NCBI Taxonomy" id="1661398"/>
    <lineage>
        <taxon>Eukaryota</taxon>
        <taxon>Metazoa</taxon>
        <taxon>Ecdysozoa</taxon>
        <taxon>Arthropoda</taxon>
        <taxon>Hexapoda</taxon>
        <taxon>Insecta</taxon>
        <taxon>Pterygota</taxon>
        <taxon>Neoptera</taxon>
        <taxon>Endopterygota</taxon>
        <taxon>Coleoptera</taxon>
        <taxon>Polyphaga</taxon>
        <taxon>Cucujiformia</taxon>
        <taxon>Tenebrionidae</taxon>
        <taxon>Pimeliinae</taxon>
        <taxon>Asbolus</taxon>
    </lineage>
</organism>
<protein>
    <submittedName>
        <fullName evidence="2">RVT 1 domain containing protein</fullName>
    </submittedName>
</protein>
<dbReference type="OrthoDB" id="6764382at2759"/>
<accession>A0A482WE54</accession>
<keyword evidence="3" id="KW-1185">Reference proteome</keyword>
<proteinExistence type="predicted"/>
<gene>
    <name evidence="2" type="ORF">BDFB_014176</name>
</gene>
<dbReference type="InterPro" id="IPR000477">
    <property type="entry name" value="RT_dom"/>
</dbReference>
<feature type="domain" description="Reverse transcriptase" evidence="1">
    <location>
        <begin position="1"/>
        <end position="102"/>
    </location>
</feature>
<dbReference type="AlphaFoldDB" id="A0A482WE54"/>
<evidence type="ECO:0000313" key="3">
    <source>
        <dbReference type="Proteomes" id="UP000292052"/>
    </source>
</evidence>
<dbReference type="PANTHER" id="PTHR33332">
    <property type="entry name" value="REVERSE TRANSCRIPTASE DOMAIN-CONTAINING PROTEIN"/>
    <property type="match status" value="1"/>
</dbReference>
<dbReference type="STRING" id="1661398.A0A482WE54"/>
<feature type="non-terminal residue" evidence="2">
    <location>
        <position position="175"/>
    </location>
</feature>
<reference evidence="2 3" key="1">
    <citation type="submission" date="2017-03" db="EMBL/GenBank/DDBJ databases">
        <title>Genome of the blue death feigning beetle - Asbolus verrucosus.</title>
        <authorList>
            <person name="Rider S.D."/>
        </authorList>
    </citation>
    <scope>NUCLEOTIDE SEQUENCE [LARGE SCALE GENOMIC DNA]</scope>
    <source>
        <strain evidence="2">Butters</strain>
        <tissue evidence="2">Head and leg muscle</tissue>
    </source>
</reference>
<dbReference type="Proteomes" id="UP000292052">
    <property type="component" value="Unassembled WGS sequence"/>
</dbReference>
<evidence type="ECO:0000259" key="1">
    <source>
        <dbReference type="PROSITE" id="PS50878"/>
    </source>
</evidence>
<comment type="caution">
    <text evidence="2">The sequence shown here is derived from an EMBL/GenBank/DDBJ whole genome shotgun (WGS) entry which is preliminary data.</text>
</comment>
<dbReference type="PRINTS" id="PR01345">
    <property type="entry name" value="CERVTRCPTASE"/>
</dbReference>
<dbReference type="EMBL" id="QDEB01005874">
    <property type="protein sequence ID" value="RZC42698.1"/>
    <property type="molecule type" value="Genomic_DNA"/>
</dbReference>